<evidence type="ECO:0000256" key="1">
    <source>
        <dbReference type="SAM" id="Coils"/>
    </source>
</evidence>
<evidence type="ECO:0000313" key="2">
    <source>
        <dbReference type="EMBL" id="GAA0954039.1"/>
    </source>
</evidence>
<protein>
    <submittedName>
        <fullName evidence="2">Uncharacterized protein</fullName>
    </submittedName>
</protein>
<feature type="coiled-coil region" evidence="1">
    <location>
        <begin position="5"/>
        <end position="46"/>
    </location>
</feature>
<name>A0ABN1RAJ7_9ACTN</name>
<sequence length="75" mass="8565">MVSWLEEIERREAAAREKIGELRAQLEELTGRLAEQEAVLSRLEITRETIGGLLRREWEVVAEWSAGADCVDQVL</sequence>
<gene>
    <name evidence="2" type="ORF">GCM10009575_081000</name>
</gene>
<evidence type="ECO:0000313" key="3">
    <source>
        <dbReference type="Proteomes" id="UP001500418"/>
    </source>
</evidence>
<comment type="caution">
    <text evidence="2">The sequence shown here is derived from an EMBL/GenBank/DDBJ whole genome shotgun (WGS) entry which is preliminary data.</text>
</comment>
<reference evidence="2 3" key="1">
    <citation type="journal article" date="2019" name="Int. J. Syst. Evol. Microbiol.">
        <title>The Global Catalogue of Microorganisms (GCM) 10K type strain sequencing project: providing services to taxonomists for standard genome sequencing and annotation.</title>
        <authorList>
            <consortium name="The Broad Institute Genomics Platform"/>
            <consortium name="The Broad Institute Genome Sequencing Center for Infectious Disease"/>
            <person name="Wu L."/>
            <person name="Ma J."/>
        </authorList>
    </citation>
    <scope>NUCLEOTIDE SEQUENCE [LARGE SCALE GENOMIC DNA]</scope>
    <source>
        <strain evidence="2 3">JCM 11444</strain>
    </source>
</reference>
<accession>A0ABN1RAJ7</accession>
<dbReference type="EMBL" id="BAAAID010000082">
    <property type="protein sequence ID" value="GAA0954039.1"/>
    <property type="molecule type" value="Genomic_DNA"/>
</dbReference>
<proteinExistence type="predicted"/>
<keyword evidence="1" id="KW-0175">Coiled coil</keyword>
<organism evidence="2 3">
    <name type="scientific">Streptomyces rhizosphaericus</name>
    <dbReference type="NCBI Taxonomy" id="114699"/>
    <lineage>
        <taxon>Bacteria</taxon>
        <taxon>Bacillati</taxon>
        <taxon>Actinomycetota</taxon>
        <taxon>Actinomycetes</taxon>
        <taxon>Kitasatosporales</taxon>
        <taxon>Streptomycetaceae</taxon>
        <taxon>Streptomyces</taxon>
        <taxon>Streptomyces violaceusniger group</taxon>
    </lineage>
</organism>
<dbReference type="Proteomes" id="UP001500418">
    <property type="component" value="Unassembled WGS sequence"/>
</dbReference>
<keyword evidence="3" id="KW-1185">Reference proteome</keyword>